<dbReference type="Proteomes" id="UP001205861">
    <property type="component" value="Unassembled WGS sequence"/>
</dbReference>
<keyword evidence="2" id="KW-1185">Reference proteome</keyword>
<dbReference type="Gene3D" id="2.30.110.10">
    <property type="entry name" value="Electron Transport, Fmn-binding Protein, Chain A"/>
    <property type="match status" value="1"/>
</dbReference>
<dbReference type="InterPro" id="IPR007396">
    <property type="entry name" value="TR_PAI2-type"/>
</dbReference>
<accession>A0ABT2BSB8</accession>
<dbReference type="RefSeq" id="WP_258858316.1">
    <property type="nucleotide sequence ID" value="NZ_JANUGV010000008.1"/>
</dbReference>
<gene>
    <name evidence="1" type="ORF">NX773_21540</name>
</gene>
<dbReference type="SUPFAM" id="SSF50475">
    <property type="entry name" value="FMN-binding split barrel"/>
    <property type="match status" value="1"/>
</dbReference>
<proteinExistence type="predicted"/>
<dbReference type="PANTHER" id="PTHR35802:SF1">
    <property type="entry name" value="PROTEASE SYNTHASE AND SPORULATION PROTEIN PAI 2"/>
    <property type="match status" value="1"/>
</dbReference>
<organism evidence="1 2">
    <name type="scientific">Massilia solisilvae</name>
    <dbReference type="NCBI Taxonomy" id="1811225"/>
    <lineage>
        <taxon>Bacteria</taxon>
        <taxon>Pseudomonadati</taxon>
        <taxon>Pseudomonadota</taxon>
        <taxon>Betaproteobacteria</taxon>
        <taxon>Burkholderiales</taxon>
        <taxon>Oxalobacteraceae</taxon>
        <taxon>Telluria group</taxon>
        <taxon>Massilia</taxon>
    </lineage>
</organism>
<dbReference type="InterPro" id="IPR012349">
    <property type="entry name" value="Split_barrel_FMN-bd"/>
</dbReference>
<dbReference type="PIRSF" id="PIRSF010372">
    <property type="entry name" value="PaiB"/>
    <property type="match status" value="1"/>
</dbReference>
<reference evidence="1 2" key="1">
    <citation type="submission" date="2022-08" db="EMBL/GenBank/DDBJ databases">
        <title>Reclassification of Massilia species as members of the genera Telluria, Duganella, Pseudoduganella, Mokoshia gen. nov. and Zemynaea gen. nov. using orthogonal and non-orthogonal genome-based approaches.</title>
        <authorList>
            <person name="Bowman J.P."/>
        </authorList>
    </citation>
    <scope>NUCLEOTIDE SEQUENCE [LARGE SCALE GENOMIC DNA]</scope>
    <source>
        <strain evidence="1 2">JCM 31607</strain>
    </source>
</reference>
<name>A0ABT2BSB8_9BURK</name>
<evidence type="ECO:0000313" key="1">
    <source>
        <dbReference type="EMBL" id="MCS0610758.1"/>
    </source>
</evidence>
<evidence type="ECO:0000313" key="2">
    <source>
        <dbReference type="Proteomes" id="UP001205861"/>
    </source>
</evidence>
<protein>
    <submittedName>
        <fullName evidence="1">FMN-binding negative transcriptional regulator</fullName>
    </submittedName>
</protein>
<dbReference type="PANTHER" id="PTHR35802">
    <property type="entry name" value="PROTEASE SYNTHASE AND SPORULATION PROTEIN PAI 2"/>
    <property type="match status" value="1"/>
</dbReference>
<comment type="caution">
    <text evidence="1">The sequence shown here is derived from an EMBL/GenBank/DDBJ whole genome shotgun (WGS) entry which is preliminary data.</text>
</comment>
<dbReference type="EMBL" id="JANUGV010000008">
    <property type="protein sequence ID" value="MCS0610758.1"/>
    <property type="molecule type" value="Genomic_DNA"/>
</dbReference>
<dbReference type="Pfam" id="PF04299">
    <property type="entry name" value="FMN_bind_2"/>
    <property type="match status" value="1"/>
</dbReference>
<sequence>MYMPRANEETRLDIMHALVADHPLGALVRMGDDGLVADHIPFEIAAPTPDAPFGVLRAHVARGNPLWRNDGAQVMVLFQGPASYITPELYEEKARSGKVVPTWNYAVVHAHGKLRAIDDREWVLDFVRRLTNRHEAGRATPWQVSDAPQEYTDALLKAIVGIEIPIQRLEGKWKISQNRSAEDYARMAAGLAYTGSGAPLAQLMREWHPAA</sequence>